<evidence type="ECO:0000313" key="5">
    <source>
        <dbReference type="EMBL" id="RUS65800.1"/>
    </source>
</evidence>
<evidence type="ECO:0000256" key="3">
    <source>
        <dbReference type="ARBA" id="ARBA00023163"/>
    </source>
</evidence>
<dbReference type="PRINTS" id="PR00598">
    <property type="entry name" value="HTHMARR"/>
</dbReference>
<dbReference type="SUPFAM" id="SSF46785">
    <property type="entry name" value="Winged helix' DNA-binding domain"/>
    <property type="match status" value="1"/>
</dbReference>
<dbReference type="InterPro" id="IPR036388">
    <property type="entry name" value="WH-like_DNA-bd_sf"/>
</dbReference>
<name>A0A433SAP4_9BURK</name>
<keyword evidence="6" id="KW-1185">Reference proteome</keyword>
<dbReference type="PANTHER" id="PTHR42756">
    <property type="entry name" value="TRANSCRIPTIONAL REGULATOR, MARR"/>
    <property type="match status" value="1"/>
</dbReference>
<sequence length="192" mass="21930">MLNARSSADPTPVDGTCSSTVTKPQIQLEFGYLFDQSDTVMSHFDRNNFRLERSLGQYIHLLNLYKDKLLGSHPDMQDITVAQFKVLLLLSRVKTMKPSDLWQTLQVDSAAITRMLDRLEKKGLILRERSTTDRRQIDIRLSAQGKAVARRIPQIAADTLNQLTDCLSEKELTQFMHLLVKILRHGHMLPDA</sequence>
<feature type="domain" description="HTH marR-type" evidence="4">
    <location>
        <begin position="48"/>
        <end position="184"/>
    </location>
</feature>
<dbReference type="SMART" id="SM00347">
    <property type="entry name" value="HTH_MARR"/>
    <property type="match status" value="1"/>
</dbReference>
<keyword evidence="1" id="KW-0805">Transcription regulation</keyword>
<dbReference type="Pfam" id="PF01047">
    <property type="entry name" value="MarR"/>
    <property type="match status" value="1"/>
</dbReference>
<comment type="caution">
    <text evidence="5">The sequence shown here is derived from an EMBL/GenBank/DDBJ whole genome shotgun (WGS) entry which is preliminary data.</text>
</comment>
<dbReference type="GO" id="GO:0003700">
    <property type="term" value="F:DNA-binding transcription factor activity"/>
    <property type="evidence" value="ECO:0007669"/>
    <property type="project" value="InterPro"/>
</dbReference>
<dbReference type="PROSITE" id="PS50995">
    <property type="entry name" value="HTH_MARR_2"/>
    <property type="match status" value="1"/>
</dbReference>
<dbReference type="InterPro" id="IPR036390">
    <property type="entry name" value="WH_DNA-bd_sf"/>
</dbReference>
<protein>
    <submittedName>
        <fullName evidence="5">Multiple antibiotic resistance protein MarR</fullName>
    </submittedName>
</protein>
<organism evidence="5 6">
    <name type="scientific">Saezia sanguinis</name>
    <dbReference type="NCBI Taxonomy" id="1965230"/>
    <lineage>
        <taxon>Bacteria</taxon>
        <taxon>Pseudomonadati</taxon>
        <taxon>Pseudomonadota</taxon>
        <taxon>Betaproteobacteria</taxon>
        <taxon>Burkholderiales</taxon>
        <taxon>Saeziaceae</taxon>
        <taxon>Saezia</taxon>
    </lineage>
</organism>
<dbReference type="GO" id="GO:0003677">
    <property type="term" value="F:DNA binding"/>
    <property type="evidence" value="ECO:0007669"/>
    <property type="project" value="UniProtKB-KW"/>
</dbReference>
<reference evidence="5 6" key="1">
    <citation type="submission" date="2018-01" db="EMBL/GenBank/DDBJ databases">
        <title>Saezia sanguinis gen. nov., sp. nov., in the order Burkholderiales isolated from human blood.</title>
        <authorList>
            <person name="Medina-Pascual M.J."/>
            <person name="Valdezate S."/>
            <person name="Monzon S."/>
            <person name="Cuesta I."/>
            <person name="Carrasco G."/>
            <person name="Villalon P."/>
            <person name="Saez-Nieto J.A."/>
        </authorList>
    </citation>
    <scope>NUCLEOTIDE SEQUENCE [LARGE SCALE GENOMIC DNA]</scope>
    <source>
        <strain evidence="5 6">CNM695-12</strain>
    </source>
</reference>
<evidence type="ECO:0000256" key="2">
    <source>
        <dbReference type="ARBA" id="ARBA00023125"/>
    </source>
</evidence>
<dbReference type="PANTHER" id="PTHR42756:SF1">
    <property type="entry name" value="TRANSCRIPTIONAL REPRESSOR OF EMRAB OPERON"/>
    <property type="match status" value="1"/>
</dbReference>
<accession>A0A433SAP4</accession>
<dbReference type="AlphaFoldDB" id="A0A433SAP4"/>
<proteinExistence type="predicted"/>
<dbReference type="EMBL" id="PQSP01000009">
    <property type="protein sequence ID" value="RUS65800.1"/>
    <property type="molecule type" value="Genomic_DNA"/>
</dbReference>
<dbReference type="Proteomes" id="UP000286947">
    <property type="component" value="Unassembled WGS sequence"/>
</dbReference>
<dbReference type="InterPro" id="IPR023187">
    <property type="entry name" value="Tscrpt_reg_MarR-type_CS"/>
</dbReference>
<dbReference type="PROSITE" id="PS01117">
    <property type="entry name" value="HTH_MARR_1"/>
    <property type="match status" value="1"/>
</dbReference>
<evidence type="ECO:0000313" key="6">
    <source>
        <dbReference type="Proteomes" id="UP000286947"/>
    </source>
</evidence>
<gene>
    <name evidence="5" type="primary">marR</name>
    <name evidence="5" type="ORF">CUZ56_02645</name>
</gene>
<dbReference type="InterPro" id="IPR000835">
    <property type="entry name" value="HTH_MarR-typ"/>
</dbReference>
<dbReference type="Gene3D" id="1.10.10.10">
    <property type="entry name" value="Winged helix-like DNA-binding domain superfamily/Winged helix DNA-binding domain"/>
    <property type="match status" value="1"/>
</dbReference>
<keyword evidence="3" id="KW-0804">Transcription</keyword>
<evidence type="ECO:0000259" key="4">
    <source>
        <dbReference type="PROSITE" id="PS50995"/>
    </source>
</evidence>
<keyword evidence="2" id="KW-0238">DNA-binding</keyword>
<evidence type="ECO:0000256" key="1">
    <source>
        <dbReference type="ARBA" id="ARBA00023015"/>
    </source>
</evidence>